<comment type="caution">
    <text evidence="1">The sequence shown here is derived from an EMBL/GenBank/DDBJ whole genome shotgun (WGS) entry which is preliminary data.</text>
</comment>
<keyword evidence="2" id="KW-1185">Reference proteome</keyword>
<proteinExistence type="predicted"/>
<dbReference type="Proteomes" id="UP000707451">
    <property type="component" value="Unassembled WGS sequence"/>
</dbReference>
<dbReference type="AlphaFoldDB" id="A0A9P7XJ87"/>
<accession>A0A9P7XJ87</accession>
<gene>
    <name evidence="1" type="ORF">KI688_007208</name>
</gene>
<name>A0A9P7XJ87_9FUNG</name>
<dbReference type="EMBL" id="JAHRHY010000023">
    <property type="protein sequence ID" value="KAG9061627.1"/>
    <property type="molecule type" value="Genomic_DNA"/>
</dbReference>
<evidence type="ECO:0000313" key="2">
    <source>
        <dbReference type="Proteomes" id="UP000707451"/>
    </source>
</evidence>
<reference evidence="1" key="1">
    <citation type="submission" date="2021-06" db="EMBL/GenBank/DDBJ databases">
        <title>Genome Sequence of Mortierella hyaline Strain SCG-10, a Cold-Adapted, Nitrate-Reducing Fungus Isolated from Soil in Minnesota, USA.</title>
        <authorList>
            <person name="Aldossari N."/>
        </authorList>
    </citation>
    <scope>NUCLEOTIDE SEQUENCE</scope>
    <source>
        <strain evidence="1">SCG-10</strain>
    </source>
</reference>
<dbReference type="OrthoDB" id="10548265at2759"/>
<organism evidence="1 2">
    <name type="scientific">Linnemannia hyalina</name>
    <dbReference type="NCBI Taxonomy" id="64524"/>
    <lineage>
        <taxon>Eukaryota</taxon>
        <taxon>Fungi</taxon>
        <taxon>Fungi incertae sedis</taxon>
        <taxon>Mucoromycota</taxon>
        <taxon>Mortierellomycotina</taxon>
        <taxon>Mortierellomycetes</taxon>
        <taxon>Mortierellales</taxon>
        <taxon>Mortierellaceae</taxon>
        <taxon>Linnemannia</taxon>
    </lineage>
</organism>
<evidence type="ECO:0000313" key="1">
    <source>
        <dbReference type="EMBL" id="KAG9061627.1"/>
    </source>
</evidence>
<protein>
    <submittedName>
        <fullName evidence="1">Uncharacterized protein</fullName>
    </submittedName>
</protein>
<sequence length="74" mass="8151">MTVNEDLAMGSDMFKYDDIGYAHYVKNVFLGLLRLGDGDKTSRKRGWLDCLAGLSKSEELTGLFSAMAGQKEGK</sequence>